<keyword evidence="4 5" id="KW-0472">Membrane</keyword>
<feature type="transmembrane region" description="Helical" evidence="5">
    <location>
        <begin position="229"/>
        <end position="250"/>
    </location>
</feature>
<gene>
    <name evidence="7" type="ORF">INR99_09375</name>
</gene>
<protein>
    <submittedName>
        <fullName evidence="7">O-antigen ligase family protein</fullName>
    </submittedName>
</protein>
<evidence type="ECO:0000259" key="6">
    <source>
        <dbReference type="Pfam" id="PF04932"/>
    </source>
</evidence>
<dbReference type="RefSeq" id="WP_194116084.1">
    <property type="nucleotide sequence ID" value="NZ_JADFUA010000004.1"/>
</dbReference>
<evidence type="ECO:0000256" key="2">
    <source>
        <dbReference type="ARBA" id="ARBA00022692"/>
    </source>
</evidence>
<evidence type="ECO:0000313" key="7">
    <source>
        <dbReference type="EMBL" id="MBE9609563.1"/>
    </source>
</evidence>
<feature type="transmembrane region" description="Helical" evidence="5">
    <location>
        <begin position="79"/>
        <end position="98"/>
    </location>
</feature>
<feature type="transmembrane region" description="Helical" evidence="5">
    <location>
        <begin position="104"/>
        <end position="123"/>
    </location>
</feature>
<organism evidence="7 8">
    <name type="scientific">Chitinilyticum piscinae</name>
    <dbReference type="NCBI Taxonomy" id="2866724"/>
    <lineage>
        <taxon>Bacteria</taxon>
        <taxon>Pseudomonadati</taxon>
        <taxon>Pseudomonadota</taxon>
        <taxon>Betaproteobacteria</taxon>
        <taxon>Neisseriales</taxon>
        <taxon>Chitinibacteraceae</taxon>
        <taxon>Chitinilyticum</taxon>
    </lineage>
</organism>
<evidence type="ECO:0000256" key="5">
    <source>
        <dbReference type="SAM" id="Phobius"/>
    </source>
</evidence>
<evidence type="ECO:0000313" key="8">
    <source>
        <dbReference type="Proteomes" id="UP000604481"/>
    </source>
</evidence>
<dbReference type="PANTHER" id="PTHR37422">
    <property type="entry name" value="TEICHURONIC ACID BIOSYNTHESIS PROTEIN TUAE"/>
    <property type="match status" value="1"/>
</dbReference>
<reference evidence="7 8" key="1">
    <citation type="submission" date="2020-10" db="EMBL/GenBank/DDBJ databases">
        <title>The genome sequence of Chitinilyticum litopenaei 4Y14.</title>
        <authorList>
            <person name="Liu Y."/>
        </authorList>
    </citation>
    <scope>NUCLEOTIDE SEQUENCE [LARGE SCALE GENOMIC DNA]</scope>
    <source>
        <strain evidence="7 8">4Y14</strain>
    </source>
</reference>
<dbReference type="Pfam" id="PF04932">
    <property type="entry name" value="Wzy_C"/>
    <property type="match status" value="1"/>
</dbReference>
<keyword evidence="2 5" id="KW-0812">Transmembrane</keyword>
<sequence length="455" mass="50847">MQYIVYLAPLGLVLLLWRNGCRHALIRGYLPVLLLLPDCYRANTPGLPDPSFNQAAILPVFLFALWRERQGWVPSITDGLVVAFAICVAYSELSNAGYNEAQNLMFAMLASVVAPYLCARWLLRDLHDDIACARVFVICCVLVSAISVYQFRFGINPWHLLLGPFFPGQGLGWVTTFRHGVARIAGPYSHAILAGIMLAIAWRLARWLQWGNCWESRMRHIRLPGSKAWWVNGLLLAGILMTVARGPWLGGLAGGVLMWVSHGKERQKRLWSVLAAFLVAGIIGQMAIDAYLDIRPGMVMTQSQESAMYRKELMDKYEDIALEHAWLGWGRNTWPKVGGMESIDNYYLLLALMHGVLALGLLLGVMGWMTVRLVRRGLQETAGRASLPFTFAGIIMMVFVSLGTVYLGEQPMPALFFILGWAESVLQRRQLQQSIAASGETRLDTPAAGFRHVMR</sequence>
<evidence type="ECO:0000256" key="3">
    <source>
        <dbReference type="ARBA" id="ARBA00022989"/>
    </source>
</evidence>
<dbReference type="InterPro" id="IPR007016">
    <property type="entry name" value="O-antigen_ligase-rel_domated"/>
</dbReference>
<dbReference type="Proteomes" id="UP000604481">
    <property type="component" value="Unassembled WGS sequence"/>
</dbReference>
<dbReference type="PANTHER" id="PTHR37422:SF13">
    <property type="entry name" value="LIPOPOLYSACCHARIDE BIOSYNTHESIS PROTEIN PA4999-RELATED"/>
    <property type="match status" value="1"/>
</dbReference>
<feature type="domain" description="O-antigen ligase-related" evidence="6">
    <location>
        <begin position="234"/>
        <end position="362"/>
    </location>
</feature>
<dbReference type="GO" id="GO:0016874">
    <property type="term" value="F:ligase activity"/>
    <property type="evidence" value="ECO:0007669"/>
    <property type="project" value="UniProtKB-KW"/>
</dbReference>
<feature type="transmembrane region" description="Helical" evidence="5">
    <location>
        <begin position="270"/>
        <end position="292"/>
    </location>
</feature>
<keyword evidence="8" id="KW-1185">Reference proteome</keyword>
<comment type="subcellular location">
    <subcellularLocation>
        <location evidence="1">Membrane</location>
        <topology evidence="1">Multi-pass membrane protein</topology>
    </subcellularLocation>
</comment>
<keyword evidence="7" id="KW-0436">Ligase</keyword>
<dbReference type="AlphaFoldDB" id="A0A8J7G1A4"/>
<evidence type="ECO:0000256" key="1">
    <source>
        <dbReference type="ARBA" id="ARBA00004141"/>
    </source>
</evidence>
<evidence type="ECO:0000256" key="4">
    <source>
        <dbReference type="ARBA" id="ARBA00023136"/>
    </source>
</evidence>
<proteinExistence type="predicted"/>
<accession>A0A8J7G1A4</accession>
<feature type="transmembrane region" description="Helical" evidence="5">
    <location>
        <begin position="346"/>
        <end position="369"/>
    </location>
</feature>
<name>A0A8J7G1A4_9NEIS</name>
<feature type="transmembrane region" description="Helical" evidence="5">
    <location>
        <begin position="135"/>
        <end position="155"/>
    </location>
</feature>
<feature type="transmembrane region" description="Helical" evidence="5">
    <location>
        <begin position="389"/>
        <end position="408"/>
    </location>
</feature>
<feature type="transmembrane region" description="Helical" evidence="5">
    <location>
        <begin position="188"/>
        <end position="208"/>
    </location>
</feature>
<keyword evidence="3 5" id="KW-1133">Transmembrane helix</keyword>
<dbReference type="GO" id="GO:0016020">
    <property type="term" value="C:membrane"/>
    <property type="evidence" value="ECO:0007669"/>
    <property type="project" value="UniProtKB-SubCell"/>
</dbReference>
<dbReference type="InterPro" id="IPR051533">
    <property type="entry name" value="WaaL-like"/>
</dbReference>
<comment type="caution">
    <text evidence="7">The sequence shown here is derived from an EMBL/GenBank/DDBJ whole genome shotgun (WGS) entry which is preliminary data.</text>
</comment>
<dbReference type="EMBL" id="JADFUA010000004">
    <property type="protein sequence ID" value="MBE9609563.1"/>
    <property type="molecule type" value="Genomic_DNA"/>
</dbReference>